<reference evidence="3 4" key="1">
    <citation type="submission" date="2023-09" db="EMBL/GenBank/DDBJ databases">
        <authorList>
            <person name="Rey-Velasco X."/>
        </authorList>
    </citation>
    <scope>NUCLEOTIDE SEQUENCE [LARGE SCALE GENOMIC DNA]</scope>
    <source>
        <strain evidence="3 4">F388</strain>
    </source>
</reference>
<dbReference type="EMBL" id="JAVRHR010000001">
    <property type="protein sequence ID" value="MDT0606713.1"/>
    <property type="molecule type" value="Genomic_DNA"/>
</dbReference>
<name>A0ABU3A950_9FLAO</name>
<feature type="domain" description="CASTOR ACT" evidence="2">
    <location>
        <begin position="70"/>
        <end position="127"/>
    </location>
</feature>
<evidence type="ECO:0000313" key="4">
    <source>
        <dbReference type="Proteomes" id="UP001255246"/>
    </source>
</evidence>
<evidence type="ECO:0000259" key="1">
    <source>
        <dbReference type="Pfam" id="PF10000"/>
    </source>
</evidence>
<dbReference type="Gene3D" id="3.30.2130.10">
    <property type="entry name" value="VC0802-like"/>
    <property type="match status" value="1"/>
</dbReference>
<accession>A0ABU3A950</accession>
<keyword evidence="4" id="KW-1185">Reference proteome</keyword>
<dbReference type="InterPro" id="IPR018717">
    <property type="entry name" value="DUF2241"/>
</dbReference>
<dbReference type="PANTHER" id="PTHR39199:SF1">
    <property type="entry name" value="BLR5128 PROTEIN"/>
    <property type="match status" value="1"/>
</dbReference>
<feature type="domain" description="DUF2241" evidence="1">
    <location>
        <begin position="3"/>
        <end position="69"/>
    </location>
</feature>
<gene>
    <name evidence="3" type="ORF">RM706_06710</name>
</gene>
<dbReference type="InterPro" id="IPR045865">
    <property type="entry name" value="ACT-like_dom_sf"/>
</dbReference>
<dbReference type="SUPFAM" id="SSF55021">
    <property type="entry name" value="ACT-like"/>
    <property type="match status" value="2"/>
</dbReference>
<dbReference type="Pfam" id="PF10000">
    <property type="entry name" value="ACT_3"/>
    <property type="match status" value="1"/>
</dbReference>
<dbReference type="PANTHER" id="PTHR39199">
    <property type="entry name" value="BLR5128 PROTEIN"/>
    <property type="match status" value="1"/>
</dbReference>
<organism evidence="3 4">
    <name type="scientific">Croceitalea rosinachiae</name>
    <dbReference type="NCBI Taxonomy" id="3075596"/>
    <lineage>
        <taxon>Bacteria</taxon>
        <taxon>Pseudomonadati</taxon>
        <taxon>Bacteroidota</taxon>
        <taxon>Flavobacteriia</taxon>
        <taxon>Flavobacteriales</taxon>
        <taxon>Flavobacteriaceae</taxon>
        <taxon>Croceitalea</taxon>
    </lineage>
</organism>
<dbReference type="Pfam" id="PF13840">
    <property type="entry name" value="ACT_7"/>
    <property type="match status" value="1"/>
</dbReference>
<protein>
    <submittedName>
        <fullName evidence="3">ACT domain-containing protein</fullName>
    </submittedName>
</protein>
<sequence length="133" mass="14646">MLGKTDLSELLAEMKPKLQNGDYVFVSLPNMLKIDFSEVIATFKEKEGTTIILEKEKADALKLKYDYIASWITLKVNSSLAAVGLTAAFSNALAASQISCNVVAAYYHDHIFVAKKDGEKAMLILEELAIKNT</sequence>
<evidence type="ECO:0000259" key="2">
    <source>
        <dbReference type="Pfam" id="PF13840"/>
    </source>
</evidence>
<dbReference type="InterPro" id="IPR027795">
    <property type="entry name" value="CASTOR_ACT_dom"/>
</dbReference>
<dbReference type="Proteomes" id="UP001255246">
    <property type="component" value="Unassembled WGS sequence"/>
</dbReference>
<proteinExistence type="predicted"/>
<dbReference type="RefSeq" id="WP_311350258.1">
    <property type="nucleotide sequence ID" value="NZ_JAVRHR010000001.1"/>
</dbReference>
<comment type="caution">
    <text evidence="3">The sequence shown here is derived from an EMBL/GenBank/DDBJ whole genome shotgun (WGS) entry which is preliminary data.</text>
</comment>
<evidence type="ECO:0000313" key="3">
    <source>
        <dbReference type="EMBL" id="MDT0606713.1"/>
    </source>
</evidence>